<keyword evidence="2" id="KW-1185">Reference proteome</keyword>
<accession>E4QDS4</accession>
<proteinExistence type="predicted"/>
<dbReference type="EMBL" id="CP002219">
    <property type="protein sequence ID" value="ADQ06491.1"/>
    <property type="molecule type" value="Genomic_DNA"/>
</dbReference>
<dbReference type="KEGG" id="chd:Calhy_0754"/>
<dbReference type="Proteomes" id="UP000006890">
    <property type="component" value="Chromosome"/>
</dbReference>
<reference key="1">
    <citation type="submission" date="2010-09" db="EMBL/GenBank/DDBJ databases">
        <title>Complete sequence of Caldicellulosiruptor hydrothermalis 108.</title>
        <authorList>
            <consortium name="US DOE Joint Genome Institute"/>
            <person name="Lucas S."/>
            <person name="Copeland A."/>
            <person name="Lapidus A."/>
            <person name="Cheng J.-F."/>
            <person name="Bruce D."/>
            <person name="Goodwin L."/>
            <person name="Pitluck S."/>
            <person name="Davenport K."/>
            <person name="Detter J.C."/>
            <person name="Han C."/>
            <person name="Tapia R."/>
            <person name="Land M."/>
            <person name="Hauser L."/>
            <person name="Chang Y.-J."/>
            <person name="Jeffries C."/>
            <person name="Kyrpides N."/>
            <person name="Ivanova N."/>
            <person name="Mikhailova N."/>
            <person name="Blumer-Schuette S.E."/>
            <person name="Kelly R.M."/>
            <person name="Woyke T."/>
        </authorList>
    </citation>
    <scope>NUCLEOTIDE SEQUENCE</scope>
    <source>
        <strain>108</strain>
    </source>
</reference>
<gene>
    <name evidence="1" type="ordered locus">Calhy_0754</name>
</gene>
<organism evidence="1 2">
    <name type="scientific">Caldicellulosiruptor hydrothermalis (strain DSM 18901 / VKM B-2411 / 108)</name>
    <dbReference type="NCBI Taxonomy" id="632292"/>
    <lineage>
        <taxon>Bacteria</taxon>
        <taxon>Bacillati</taxon>
        <taxon>Bacillota</taxon>
        <taxon>Bacillota incertae sedis</taxon>
        <taxon>Caldicellulosiruptorales</taxon>
        <taxon>Caldicellulosiruptoraceae</taxon>
        <taxon>Caldicellulosiruptor</taxon>
    </lineage>
</organism>
<sequence length="54" mass="6534">MKYYCEFCIYKKSFSNIEYCELESEHRLQCNVHQIIEKLIDKLKKEAKEEGKAT</sequence>
<protein>
    <submittedName>
        <fullName evidence="1">Uncharacterized protein</fullName>
    </submittedName>
</protein>
<evidence type="ECO:0000313" key="2">
    <source>
        <dbReference type="Proteomes" id="UP000006890"/>
    </source>
</evidence>
<name>E4QDS4_CALH1</name>
<dbReference type="STRING" id="632292.Calhy_0754"/>
<dbReference type="AlphaFoldDB" id="E4QDS4"/>
<evidence type="ECO:0000313" key="1">
    <source>
        <dbReference type="EMBL" id="ADQ06491.1"/>
    </source>
</evidence>
<dbReference type="HOGENOM" id="CLU_3041380_0_0_9"/>
<dbReference type="RefSeq" id="WP_013402691.1">
    <property type="nucleotide sequence ID" value="NC_014652.1"/>
</dbReference>
<reference evidence="1 2" key="2">
    <citation type="journal article" date="2011" name="J. Bacteriol.">
        <title>Complete genome sequences for the anaerobic, extremely thermophilic plant biomass-degrading bacteria Caldicellulosiruptor hydrothermalis, Caldicellulosiruptor kristjanssonii, Caldicellulosiruptor kronotskyensis, Caldicellulosiruptor owensenis, and Caldicellulosiruptor lactoaceticus.</title>
        <authorList>
            <person name="Blumer-Schuette S.E."/>
            <person name="Ozdemir I."/>
            <person name="Mistry D."/>
            <person name="Lucas S."/>
            <person name="Lapidus A."/>
            <person name="Cheng J.F."/>
            <person name="Goodwin L.A."/>
            <person name="Pitluck S."/>
            <person name="Land M.L."/>
            <person name="Hauser L.J."/>
            <person name="Woyke T."/>
            <person name="Mikhailova N."/>
            <person name="Pati A."/>
            <person name="Kyrpides N.C."/>
            <person name="Ivanova N."/>
            <person name="Detter J.C."/>
            <person name="Walston-Davenport K."/>
            <person name="Han S."/>
            <person name="Adams M.W."/>
            <person name="Kelly R.M."/>
        </authorList>
    </citation>
    <scope>NUCLEOTIDE SEQUENCE [LARGE SCALE GENOMIC DNA]</scope>
    <source>
        <strain evidence="2">DSM 18901 / VKM B-2411 / 108</strain>
    </source>
</reference>